<keyword evidence="4" id="KW-1185">Reference proteome</keyword>
<dbReference type="InterPro" id="IPR041229">
    <property type="entry name" value="HEPN_Apea"/>
</dbReference>
<dbReference type="Pfam" id="PF18862">
    <property type="entry name" value="ApeA_NTD1"/>
    <property type="match status" value="1"/>
</dbReference>
<comment type="caution">
    <text evidence="3">The sequence shown here is derived from an EMBL/GenBank/DDBJ whole genome shotgun (WGS) entry which is preliminary data.</text>
</comment>
<dbReference type="EMBL" id="JAUHJS010000004">
    <property type="protein sequence ID" value="MDN4165864.1"/>
    <property type="molecule type" value="Genomic_DNA"/>
</dbReference>
<dbReference type="RefSeq" id="WP_320004395.1">
    <property type="nucleotide sequence ID" value="NZ_JAUHJS010000004.1"/>
</dbReference>
<dbReference type="Proteomes" id="UP001168552">
    <property type="component" value="Unassembled WGS sequence"/>
</dbReference>
<evidence type="ECO:0000313" key="3">
    <source>
        <dbReference type="EMBL" id="MDN4165864.1"/>
    </source>
</evidence>
<protein>
    <recommendedName>
        <fullName evidence="5">ApeA N-terminal domain-containing protein</fullName>
    </recommendedName>
</protein>
<evidence type="ECO:0008006" key="5">
    <source>
        <dbReference type="Google" id="ProtNLM"/>
    </source>
</evidence>
<feature type="domain" description="Apea-like HEPN" evidence="1">
    <location>
        <begin position="320"/>
        <end position="454"/>
    </location>
</feature>
<name>A0ABT8F6I3_9BACT</name>
<dbReference type="Pfam" id="PF18739">
    <property type="entry name" value="HEPN_Apea"/>
    <property type="match status" value="1"/>
</dbReference>
<accession>A0ABT8F6I3</accession>
<gene>
    <name evidence="3" type="ORF">QWY31_10135</name>
</gene>
<organism evidence="3 4">
    <name type="scientific">Shiella aurantiaca</name>
    <dbReference type="NCBI Taxonomy" id="3058365"/>
    <lineage>
        <taxon>Bacteria</taxon>
        <taxon>Pseudomonadati</taxon>
        <taxon>Bacteroidota</taxon>
        <taxon>Cytophagia</taxon>
        <taxon>Cytophagales</taxon>
        <taxon>Shiellaceae</taxon>
        <taxon>Shiella</taxon>
    </lineage>
</organism>
<evidence type="ECO:0000259" key="1">
    <source>
        <dbReference type="Pfam" id="PF18739"/>
    </source>
</evidence>
<evidence type="ECO:0000259" key="2">
    <source>
        <dbReference type="Pfam" id="PF18862"/>
    </source>
</evidence>
<reference evidence="3" key="1">
    <citation type="submission" date="2023-06" db="EMBL/GenBank/DDBJ databases">
        <title>Cytophagales bacterium Strain LB-30, isolated from soil.</title>
        <authorList>
            <person name="Liu B."/>
        </authorList>
    </citation>
    <scope>NUCLEOTIDE SEQUENCE</scope>
    <source>
        <strain evidence="3">LB-30</strain>
    </source>
</reference>
<feature type="domain" description="ApeA N-terminal" evidence="2">
    <location>
        <begin position="6"/>
        <end position="290"/>
    </location>
</feature>
<dbReference type="InterPro" id="IPR041223">
    <property type="entry name" value="ApeA_NTD"/>
</dbReference>
<evidence type="ECO:0000313" key="4">
    <source>
        <dbReference type="Proteomes" id="UP001168552"/>
    </source>
</evidence>
<sequence length="478" mass="56220">MVRQYEIKGEWFLPNDSNNRVHGNLKYHPNNGADLELYGSLESDQFFPQLIDQDIILGISSESELVTLVGCAMTHSGGAKLVQGQESGKPTTIYSVIFTLVGIHAEKKEDLLFDTISSEIFNLGEWVGISGFKYPKLTHEEIKACKITIEYLLPEPIKFKIDKSTNGTFNFISNRPGMSRYQKKIEINQRVEFTAKTEKDKTIEQLLEYLFGFQNFLILVLYKSTYPQGITLKGDRFQVEYPDGKKYRANAKLYFSVFNYQENEKPKLDFDLLFEYRSIKDDFERFIQNWFSKYELLEPAFDLLIEQFHRRNQFNVNTFLNLAQAAETFHARTNNHTKIPRDEYKKMKKEVLESTPSKYHPWLKEQFNFGNNLNLHRRLSEILGRYSNDILDVIISDKEEFVKRVKHSRNYYTHYSKDGKKKALKGSELFYLSEKLKLQLVCAFLMEIGFTKDQLSKSLDKVKWRLFNHLVDWKSEER</sequence>
<proteinExistence type="predicted"/>